<keyword evidence="7" id="KW-1185">Reference proteome</keyword>
<dbReference type="InterPro" id="IPR012318">
    <property type="entry name" value="HTH_CRP"/>
</dbReference>
<dbReference type="SMART" id="SM00100">
    <property type="entry name" value="cNMP"/>
    <property type="match status" value="1"/>
</dbReference>
<dbReference type="PROSITE" id="PS51063">
    <property type="entry name" value="HTH_CRP_2"/>
    <property type="match status" value="1"/>
</dbReference>
<dbReference type="SMART" id="SM00419">
    <property type="entry name" value="HTH_CRP"/>
    <property type="match status" value="1"/>
</dbReference>
<keyword evidence="3" id="KW-0804">Transcription</keyword>
<reference evidence="7" key="1">
    <citation type="submission" date="2016-11" db="EMBL/GenBank/DDBJ databases">
        <authorList>
            <person name="Varghese N."/>
            <person name="Submissions S."/>
        </authorList>
    </citation>
    <scope>NUCLEOTIDE SEQUENCE [LARGE SCALE GENOMIC DNA]</scope>
    <source>
        <strain evidence="7">DSM 27619</strain>
    </source>
</reference>
<evidence type="ECO:0000313" key="6">
    <source>
        <dbReference type="EMBL" id="SHG52986.1"/>
    </source>
</evidence>
<gene>
    <name evidence="6" type="ORF">SAMN05443633_1175</name>
</gene>
<dbReference type="Pfam" id="PF13545">
    <property type="entry name" value="HTH_Crp_2"/>
    <property type="match status" value="1"/>
</dbReference>
<dbReference type="InterPro" id="IPR018490">
    <property type="entry name" value="cNMP-bd_dom_sf"/>
</dbReference>
<feature type="domain" description="Cyclic nucleotide-binding" evidence="4">
    <location>
        <begin position="18"/>
        <end position="117"/>
    </location>
</feature>
<protein>
    <submittedName>
        <fullName evidence="6">cAMP-binding domain of CRP or a regulatory subunit of cAMP-dependent protein kinases</fullName>
    </submittedName>
</protein>
<dbReference type="InterPro" id="IPR000595">
    <property type="entry name" value="cNMP-bd_dom"/>
</dbReference>
<dbReference type="PANTHER" id="PTHR24567">
    <property type="entry name" value="CRP FAMILY TRANSCRIPTIONAL REGULATORY PROTEIN"/>
    <property type="match status" value="1"/>
</dbReference>
<dbReference type="InterPro" id="IPR014710">
    <property type="entry name" value="RmlC-like_jellyroll"/>
</dbReference>
<dbReference type="InterPro" id="IPR050397">
    <property type="entry name" value="Env_Response_Regulators"/>
</dbReference>
<organism evidence="6 7">
    <name type="scientific">Chryseobacterium arachidis</name>
    <dbReference type="NCBI Taxonomy" id="1416778"/>
    <lineage>
        <taxon>Bacteria</taxon>
        <taxon>Pseudomonadati</taxon>
        <taxon>Bacteroidota</taxon>
        <taxon>Flavobacteriia</taxon>
        <taxon>Flavobacteriales</taxon>
        <taxon>Weeksellaceae</taxon>
        <taxon>Chryseobacterium group</taxon>
        <taxon>Chryseobacterium</taxon>
    </lineage>
</organism>
<dbReference type="PRINTS" id="PR00034">
    <property type="entry name" value="HTHCRP"/>
</dbReference>
<dbReference type="GO" id="GO:0005829">
    <property type="term" value="C:cytosol"/>
    <property type="evidence" value="ECO:0007669"/>
    <property type="project" value="TreeGrafter"/>
</dbReference>
<proteinExistence type="predicted"/>
<evidence type="ECO:0000256" key="2">
    <source>
        <dbReference type="ARBA" id="ARBA00023125"/>
    </source>
</evidence>
<feature type="domain" description="HTH crp-type" evidence="5">
    <location>
        <begin position="131"/>
        <end position="198"/>
    </location>
</feature>
<dbReference type="RefSeq" id="WP_083531748.1">
    <property type="nucleotide sequence ID" value="NZ_FQUT01000017.1"/>
</dbReference>
<dbReference type="InterPro" id="IPR036390">
    <property type="entry name" value="WH_DNA-bd_sf"/>
</dbReference>
<evidence type="ECO:0000259" key="5">
    <source>
        <dbReference type="PROSITE" id="PS51063"/>
    </source>
</evidence>
<dbReference type="GO" id="GO:0016301">
    <property type="term" value="F:kinase activity"/>
    <property type="evidence" value="ECO:0007669"/>
    <property type="project" value="UniProtKB-KW"/>
</dbReference>
<keyword evidence="1" id="KW-0805">Transcription regulation</keyword>
<sequence>MIISEDLLLNHGAFYEDYNIHQEIFSEGSFPKYYYQIVKGVVELNNYHEDGKEFTQHIFFDGQSVGESFLFGDLPYNITAIAKSKCKILKIPKAEFLQILNENPDVSLRLFGHIANRLSDRYYMLFTLISQDPAARIESVLNYLKRDFMEMKPFSFEVPLTRQQLANLTGLRVETVIRTVKKMENENRIKIKNRRIYC</sequence>
<evidence type="ECO:0000256" key="3">
    <source>
        <dbReference type="ARBA" id="ARBA00023163"/>
    </source>
</evidence>
<keyword evidence="6" id="KW-0808">Transferase</keyword>
<dbReference type="STRING" id="1416778.SAMN05443633_1175"/>
<dbReference type="AlphaFoldDB" id="A0A1M5KJI3"/>
<keyword evidence="2" id="KW-0238">DNA-binding</keyword>
<dbReference type="PANTHER" id="PTHR24567:SF28">
    <property type="entry name" value="LISTERIOLYSIN REGULATORY PROTEIN"/>
    <property type="match status" value="1"/>
</dbReference>
<dbReference type="CDD" id="cd00038">
    <property type="entry name" value="CAP_ED"/>
    <property type="match status" value="1"/>
</dbReference>
<dbReference type="Gene3D" id="2.60.120.10">
    <property type="entry name" value="Jelly Rolls"/>
    <property type="match status" value="1"/>
</dbReference>
<dbReference type="GO" id="GO:0003677">
    <property type="term" value="F:DNA binding"/>
    <property type="evidence" value="ECO:0007669"/>
    <property type="project" value="UniProtKB-KW"/>
</dbReference>
<dbReference type="CDD" id="cd00092">
    <property type="entry name" value="HTH_CRP"/>
    <property type="match status" value="1"/>
</dbReference>
<dbReference type="Proteomes" id="UP000184518">
    <property type="component" value="Unassembled WGS sequence"/>
</dbReference>
<dbReference type="GO" id="GO:0003700">
    <property type="term" value="F:DNA-binding transcription factor activity"/>
    <property type="evidence" value="ECO:0007669"/>
    <property type="project" value="TreeGrafter"/>
</dbReference>
<evidence type="ECO:0000259" key="4">
    <source>
        <dbReference type="PROSITE" id="PS50042"/>
    </source>
</evidence>
<keyword evidence="6" id="KW-0418">Kinase</keyword>
<dbReference type="EMBL" id="FQUT01000017">
    <property type="protein sequence ID" value="SHG52986.1"/>
    <property type="molecule type" value="Genomic_DNA"/>
</dbReference>
<accession>A0A1M5KJI3</accession>
<dbReference type="PROSITE" id="PS50042">
    <property type="entry name" value="CNMP_BINDING_3"/>
    <property type="match status" value="1"/>
</dbReference>
<evidence type="ECO:0000313" key="7">
    <source>
        <dbReference type="Proteomes" id="UP000184518"/>
    </source>
</evidence>
<dbReference type="SUPFAM" id="SSF46785">
    <property type="entry name" value="Winged helix' DNA-binding domain"/>
    <property type="match status" value="1"/>
</dbReference>
<name>A0A1M5KJI3_9FLAO</name>
<dbReference type="SUPFAM" id="SSF51206">
    <property type="entry name" value="cAMP-binding domain-like"/>
    <property type="match status" value="1"/>
</dbReference>
<evidence type="ECO:0000256" key="1">
    <source>
        <dbReference type="ARBA" id="ARBA00023015"/>
    </source>
</evidence>
<dbReference type="Pfam" id="PF00027">
    <property type="entry name" value="cNMP_binding"/>
    <property type="match status" value="1"/>
</dbReference>
<dbReference type="OrthoDB" id="667966at2"/>